<dbReference type="Proteomes" id="UP000236173">
    <property type="component" value="Unassembled WGS sequence"/>
</dbReference>
<name>A0A2H5XA82_9BACT</name>
<organism evidence="2 3">
    <name type="scientific">Candidatus Fervidibacter japonicus</name>
    <dbReference type="NCBI Taxonomy" id="2035412"/>
    <lineage>
        <taxon>Bacteria</taxon>
        <taxon>Candidatus Fervidibacterota</taxon>
        <taxon>Candidatus Fervidibacter</taxon>
    </lineage>
</organism>
<dbReference type="InterPro" id="IPR012337">
    <property type="entry name" value="RNaseH-like_sf"/>
</dbReference>
<proteinExistence type="predicted"/>
<evidence type="ECO:0000313" key="2">
    <source>
        <dbReference type="EMBL" id="GBC98100.1"/>
    </source>
</evidence>
<dbReference type="SUPFAM" id="SSF53098">
    <property type="entry name" value="Ribonuclease H-like"/>
    <property type="match status" value="1"/>
</dbReference>
<gene>
    <name evidence="2" type="ORF">HRbin17_00596</name>
</gene>
<evidence type="ECO:0000313" key="3">
    <source>
        <dbReference type="Proteomes" id="UP000236173"/>
    </source>
</evidence>
<sequence length="245" mass="28430">MLTRTFLHFPQVGERRERALWRCGLYDWHAILQMPAFAAWRRFWDAWRQTAEVSLRAYARGDAAFFAHRLPRTTWWRAIPDFLSRAIFLDVETDGTDRVTVVGIADADGYRAFVRGQSGWNELRDRLASAALLVTYGGHFFDVPVLRANFPDWRLPPLQVDLCPLLRRLGYRGGLKAIERRLGLTRSSDIDGLTGWDAVRLWRRYAARGDETALHTLLAYNRADVVHLQPLLAFAYQQLWEQSVR</sequence>
<dbReference type="Pfam" id="PF13482">
    <property type="entry name" value="RNase_H_2"/>
    <property type="match status" value="1"/>
</dbReference>
<feature type="domain" description="YprB ribonuclease H-like" evidence="1">
    <location>
        <begin position="87"/>
        <end position="232"/>
    </location>
</feature>
<dbReference type="PANTHER" id="PTHR38462:SF1">
    <property type="entry name" value="YPRB RIBONUCLEASE H-LIKE DOMAIN-CONTAINING PROTEIN"/>
    <property type="match status" value="1"/>
</dbReference>
<comment type="caution">
    <text evidence="2">The sequence shown here is derived from an EMBL/GenBank/DDBJ whole genome shotgun (WGS) entry which is preliminary data.</text>
</comment>
<reference evidence="3" key="1">
    <citation type="submission" date="2017-09" db="EMBL/GenBank/DDBJ databases">
        <title>Metaegenomics of thermophilic ammonia-oxidizing enrichment culture.</title>
        <authorList>
            <person name="Kato S."/>
            <person name="Suzuki K."/>
        </authorList>
    </citation>
    <scope>NUCLEOTIDE SEQUENCE [LARGE SCALE GENOMIC DNA]</scope>
</reference>
<dbReference type="EMBL" id="BEHT01000006">
    <property type="protein sequence ID" value="GBC98100.1"/>
    <property type="molecule type" value="Genomic_DNA"/>
</dbReference>
<dbReference type="AlphaFoldDB" id="A0A2H5XA82"/>
<accession>A0A2H5XA82</accession>
<evidence type="ECO:0000259" key="1">
    <source>
        <dbReference type="Pfam" id="PF13482"/>
    </source>
</evidence>
<protein>
    <recommendedName>
        <fullName evidence="1">YprB ribonuclease H-like domain-containing protein</fullName>
    </recommendedName>
</protein>
<dbReference type="PANTHER" id="PTHR38462">
    <property type="entry name" value="EXONUCLEASE-LIKE PROTEIN"/>
    <property type="match status" value="1"/>
</dbReference>
<dbReference type="InterPro" id="IPR038720">
    <property type="entry name" value="YprB_RNase_H-like_dom"/>
</dbReference>